<comment type="catalytic activity">
    <reaction evidence="1">
        <text>Thiol-dependent hydrolysis of ester, thioester, amide, peptide and isopeptide bonds formed by the C-terminal Gly of ubiquitin (a 76-residue protein attached to proteins as an intracellular targeting signal).</text>
        <dbReference type="EC" id="3.4.19.12"/>
    </reaction>
</comment>
<evidence type="ECO:0000256" key="8">
    <source>
        <dbReference type="SAM" id="MobiDB-lite"/>
    </source>
</evidence>
<keyword evidence="3" id="KW-0597">Phosphoprotein</keyword>
<feature type="compositionally biased region" description="Basic and acidic residues" evidence="8">
    <location>
        <begin position="1220"/>
        <end position="1250"/>
    </location>
</feature>
<evidence type="ECO:0000256" key="7">
    <source>
        <dbReference type="ARBA" id="ARBA00022807"/>
    </source>
</evidence>
<dbReference type="PROSITE" id="PS00973">
    <property type="entry name" value="USP_2"/>
    <property type="match status" value="1"/>
</dbReference>
<keyword evidence="10" id="KW-1185">Reference proteome</keyword>
<dbReference type="Pfam" id="PF00443">
    <property type="entry name" value="UCH"/>
    <property type="match status" value="1"/>
</dbReference>
<feature type="compositionally biased region" description="Basic and acidic residues" evidence="8">
    <location>
        <begin position="1263"/>
        <end position="1272"/>
    </location>
</feature>
<dbReference type="RefSeq" id="XP_038848321.1">
    <property type="nucleotide sequence ID" value="XM_038992393.1"/>
</dbReference>
<dbReference type="CDD" id="cd02661">
    <property type="entry name" value="Peptidase_C19E"/>
    <property type="match status" value="1"/>
</dbReference>
<organism evidence="10 14">
    <name type="scientific">Salvelinus namaycush</name>
    <name type="common">Lake trout</name>
    <name type="synonym">Salmo namaycush</name>
    <dbReference type="NCBI Taxonomy" id="8040"/>
    <lineage>
        <taxon>Eukaryota</taxon>
        <taxon>Metazoa</taxon>
        <taxon>Chordata</taxon>
        <taxon>Craniata</taxon>
        <taxon>Vertebrata</taxon>
        <taxon>Euteleostomi</taxon>
        <taxon>Actinopterygii</taxon>
        <taxon>Neopterygii</taxon>
        <taxon>Teleostei</taxon>
        <taxon>Protacanthopterygii</taxon>
        <taxon>Salmoniformes</taxon>
        <taxon>Salmonidae</taxon>
        <taxon>Salmoninae</taxon>
        <taxon>Salvelinus</taxon>
    </lineage>
</organism>
<feature type="compositionally biased region" description="Basic and acidic residues" evidence="8">
    <location>
        <begin position="1063"/>
        <end position="1073"/>
    </location>
</feature>
<feature type="compositionally biased region" description="Basic residues" evidence="8">
    <location>
        <begin position="1154"/>
        <end position="1165"/>
    </location>
</feature>
<evidence type="ECO:0000313" key="11">
    <source>
        <dbReference type="RefSeq" id="XP_038848320.1"/>
    </source>
</evidence>
<feature type="region of interest" description="Disordered" evidence="8">
    <location>
        <begin position="467"/>
        <end position="521"/>
    </location>
</feature>
<sequence>MTIVDRSSEKSDLESVGCKRSGSLNFPGGDRNGMDSGCSSWGAGGPSSSDTPRVKTGGYMGPTPGATVYSSSADRPKEQVVLTSGDGIALPQKVLFPAERLSLKWNQIHRIGSGLQNLGNTCFLNSALQCLTYTAPLTNYMLSREHSKTCHEPGFCMMCTMQNHITQVFANSGNVIKPIGVLNELKRIAKHFRFGSQEDAHEFLRYTVDAMQKSCLPLNKLDRQTQATSFIHQVFGGYLRSRVKCFNCKAVSDTFDPYLDVALEIKTAPSITKALEQFVKPEQLDGENAYRCAKCKKMVPASKRFTIHRSANVLTISLKRFANYNGGKIAKDVRYAECLDLRPFMSQSHGEPQVYVLYAVLVHSGFSCHAGHYYCYVKASNGQWYQLNDSSVLVSDIRSVLNQQAYVLFYIRSPDLKNGGDYNHTCRTPGPLGQSSPRPILTPRVNIGPRHTNTGFIGPQLPPHMAKNLFHVNGNGSLSDYPSGSKPSTSSDSSMGKTSYSPLATSSSHPLSRPTGIPDPAKRQKLSFFIGQGKQIRPSSSSYVQPSSSSQSTSDMSTPRDPHVNGTPSGNRNGHGASFLVPYGQESSEESDQEGGSGLGNGTAKPHINGRKGETVYGPVPRVLALKTNGIGNGQATMHRNGTNSFSKLSQNGHHNINDIKHPEKIHGNGHAMSPALGSSMSNGAEAHHSGPSKEVYCATPSQASTSQGLHSADIDSRLSLTPEKMAKTHSGPLPHHAPSAAAKPPSSLADVGAKPLTDALRESSSNLGVLFLQPTPRALSTPVAPALSGPGLGATKGLGAPHRGPGEDVIETQNSPAAGLDGKPSSKEGRDQMYSSDREEKGRLNSSDRDKEKGRLNSSDRDKEKGRLNSSDRDKEKGRLNSSDRDKEKGRLNSSDRDKEKGRLNSSDRDKEKGRLNSSDRDKEKGRLNSSDRDKEKGRLNSSDRDKEKGRLNSSDRDKEKGRLHSSDRDRDRDRLYSSDRDKDGEGDRYHRDRSRERNRDHDSDRHRRDHRDRDYHRSYRDRSLSRDRHRNWESEAFLSQRRYHPRERDRDRCHHHYHHRTREDRNRDRREHSHHSLPHREELHGRSRWRDEGKERGYHPSQETPLPTPLSSSTKPSQSLPRPALSPARPALEKRPEPHREERKDSSEERRAKKPKKSKKKKSKDRERHRENRTFDVDSSDRAADGSSSSKHKKSRRYDTDTEDEKSGGEIRSTQSSEGHRDPNAPREGRRASSSDDERASKKQRYQDDGYDNSYPKKRHRADDNDRSFSSRDGSPTAAPQNASHCHFNKHTGNGLGQPNGNSHECSTNGLYNDLRQ</sequence>
<evidence type="ECO:0000256" key="6">
    <source>
        <dbReference type="ARBA" id="ARBA00022801"/>
    </source>
</evidence>
<dbReference type="KEGG" id="snh:120046844"/>
<dbReference type="Gene3D" id="3.90.70.10">
    <property type="entry name" value="Cysteine proteinases"/>
    <property type="match status" value="1"/>
</dbReference>
<feature type="compositionally biased region" description="Basic and acidic residues" evidence="8">
    <location>
        <begin position="1166"/>
        <end position="1186"/>
    </location>
</feature>
<feature type="domain" description="USP" evidence="9">
    <location>
        <begin position="113"/>
        <end position="413"/>
    </location>
</feature>
<evidence type="ECO:0000256" key="5">
    <source>
        <dbReference type="ARBA" id="ARBA00022786"/>
    </source>
</evidence>
<feature type="compositionally biased region" description="Basic and acidic residues" evidence="8">
    <location>
        <begin position="1"/>
        <end position="13"/>
    </location>
</feature>
<feature type="region of interest" description="Disordered" evidence="8">
    <location>
        <begin position="533"/>
        <end position="616"/>
    </location>
</feature>
<evidence type="ECO:0000256" key="1">
    <source>
        <dbReference type="ARBA" id="ARBA00000707"/>
    </source>
</evidence>
<accession>A0A8U0QQV8</accession>
<keyword evidence="7" id="KW-0788">Thiol protease</keyword>
<keyword evidence="6" id="KW-0378">Hydrolase</keyword>
<dbReference type="Proteomes" id="UP000808372">
    <property type="component" value="Chromosome 4"/>
</dbReference>
<feature type="region of interest" description="Disordered" evidence="8">
    <location>
        <begin position="783"/>
        <end position="1319"/>
    </location>
</feature>
<proteinExistence type="predicted"/>
<evidence type="ECO:0000259" key="9">
    <source>
        <dbReference type="PROSITE" id="PS50235"/>
    </source>
</evidence>
<dbReference type="GO" id="GO:0005829">
    <property type="term" value="C:cytosol"/>
    <property type="evidence" value="ECO:0007669"/>
    <property type="project" value="TreeGrafter"/>
</dbReference>
<evidence type="ECO:0000313" key="13">
    <source>
        <dbReference type="RefSeq" id="XP_038848322.1"/>
    </source>
</evidence>
<reference evidence="11 12" key="1">
    <citation type="submission" date="2025-04" db="UniProtKB">
        <authorList>
            <consortium name="RefSeq"/>
        </authorList>
    </citation>
    <scope>IDENTIFICATION</scope>
    <source>
        <tissue evidence="11 12">White muscle</tissue>
    </source>
</reference>
<dbReference type="RefSeq" id="XP_038848320.1">
    <property type="nucleotide sequence ID" value="XM_038992392.1"/>
</dbReference>
<dbReference type="PANTHER" id="PTHR24006">
    <property type="entry name" value="UBIQUITIN CARBOXYL-TERMINAL HYDROLASE"/>
    <property type="match status" value="1"/>
</dbReference>
<feature type="compositionally biased region" description="Basic and acidic residues" evidence="8">
    <location>
        <begin position="1133"/>
        <end position="1153"/>
    </location>
</feature>
<dbReference type="FunFam" id="3.90.70.10:FF:000016">
    <property type="entry name" value="Ubiquitin carboxyl-terminal hydrolase 36"/>
    <property type="match status" value="1"/>
</dbReference>
<dbReference type="PROSITE" id="PS50235">
    <property type="entry name" value="USP_3"/>
    <property type="match status" value="1"/>
</dbReference>
<dbReference type="PANTHER" id="PTHR24006:SF727">
    <property type="entry name" value="UBIQUITIN CARBOXYL-TERMINAL HYDROLASE 42"/>
    <property type="match status" value="1"/>
</dbReference>
<gene>
    <name evidence="11 12 13 14" type="primary">LOC120046844</name>
</gene>
<keyword evidence="4" id="KW-0645">Protease</keyword>
<dbReference type="GO" id="GO:0005634">
    <property type="term" value="C:nucleus"/>
    <property type="evidence" value="ECO:0007669"/>
    <property type="project" value="TreeGrafter"/>
</dbReference>
<feature type="compositionally biased region" description="Basic and acidic residues" evidence="8">
    <location>
        <begin position="825"/>
        <end position="1035"/>
    </location>
</feature>
<feature type="compositionally biased region" description="Polar residues" evidence="8">
    <location>
        <begin position="1273"/>
        <end position="1286"/>
    </location>
</feature>
<dbReference type="SUPFAM" id="SSF54001">
    <property type="entry name" value="Cysteine proteinases"/>
    <property type="match status" value="1"/>
</dbReference>
<dbReference type="InterPro" id="IPR038765">
    <property type="entry name" value="Papain-like_cys_pep_sf"/>
</dbReference>
<evidence type="ECO:0000256" key="3">
    <source>
        <dbReference type="ARBA" id="ARBA00022553"/>
    </source>
</evidence>
<dbReference type="GeneID" id="120046844"/>
<dbReference type="InterPro" id="IPR001394">
    <property type="entry name" value="Peptidase_C19_UCH"/>
</dbReference>
<feature type="compositionally biased region" description="Basic and acidic residues" evidence="8">
    <location>
        <begin position="1080"/>
        <end position="1100"/>
    </location>
</feature>
<dbReference type="GO" id="GO:0004843">
    <property type="term" value="F:cysteine-type deubiquitinase activity"/>
    <property type="evidence" value="ECO:0007669"/>
    <property type="project" value="UniProtKB-EC"/>
</dbReference>
<feature type="region of interest" description="Disordered" evidence="8">
    <location>
        <begin position="726"/>
        <end position="753"/>
    </location>
</feature>
<dbReference type="InterPro" id="IPR050164">
    <property type="entry name" value="Peptidase_C19"/>
</dbReference>
<evidence type="ECO:0000256" key="4">
    <source>
        <dbReference type="ARBA" id="ARBA00022670"/>
    </source>
</evidence>
<feature type="region of interest" description="Disordered" evidence="8">
    <location>
        <begin position="1"/>
        <end position="75"/>
    </location>
</feature>
<protein>
    <recommendedName>
        <fullName evidence="2">ubiquitinyl hydrolase 1</fullName>
        <ecNumber evidence="2">3.4.19.12</ecNumber>
    </recommendedName>
</protein>
<dbReference type="EC" id="3.4.19.12" evidence="2"/>
<dbReference type="GO" id="GO:0016579">
    <property type="term" value="P:protein deubiquitination"/>
    <property type="evidence" value="ECO:0007669"/>
    <property type="project" value="InterPro"/>
</dbReference>
<feature type="region of interest" description="Disordered" evidence="8">
    <location>
        <begin position="680"/>
        <end position="713"/>
    </location>
</feature>
<dbReference type="RefSeq" id="XP_038848323.1">
    <property type="nucleotide sequence ID" value="XM_038992395.1"/>
</dbReference>
<dbReference type="InterPro" id="IPR028889">
    <property type="entry name" value="USP"/>
</dbReference>
<feature type="compositionally biased region" description="Low complexity" evidence="8">
    <location>
        <begin position="539"/>
        <end position="557"/>
    </location>
</feature>
<dbReference type="GO" id="GO:0042981">
    <property type="term" value="P:regulation of apoptotic process"/>
    <property type="evidence" value="ECO:0007669"/>
    <property type="project" value="TreeGrafter"/>
</dbReference>
<evidence type="ECO:0000313" key="10">
    <source>
        <dbReference type="Proteomes" id="UP000808372"/>
    </source>
</evidence>
<evidence type="ECO:0000313" key="14">
    <source>
        <dbReference type="RefSeq" id="XP_038848323.1"/>
    </source>
</evidence>
<feature type="compositionally biased region" description="Low complexity" evidence="8">
    <location>
        <begin position="479"/>
        <end position="501"/>
    </location>
</feature>
<feature type="compositionally biased region" description="Polar residues" evidence="8">
    <location>
        <begin position="1299"/>
        <end position="1313"/>
    </location>
</feature>
<dbReference type="InterPro" id="IPR018200">
    <property type="entry name" value="USP_CS"/>
</dbReference>
<evidence type="ECO:0000313" key="12">
    <source>
        <dbReference type="RefSeq" id="XP_038848321.1"/>
    </source>
</evidence>
<feature type="compositionally biased region" description="Polar residues" evidence="8">
    <location>
        <begin position="700"/>
        <end position="710"/>
    </location>
</feature>
<evidence type="ECO:0000256" key="2">
    <source>
        <dbReference type="ARBA" id="ARBA00012759"/>
    </source>
</evidence>
<dbReference type="PROSITE" id="PS00972">
    <property type="entry name" value="USP_1"/>
    <property type="match status" value="1"/>
</dbReference>
<keyword evidence="5" id="KW-0833">Ubl conjugation pathway</keyword>
<feature type="compositionally biased region" description="Low complexity" evidence="8">
    <location>
        <begin position="733"/>
        <end position="750"/>
    </location>
</feature>
<feature type="compositionally biased region" description="Basic and acidic residues" evidence="8">
    <location>
        <begin position="1199"/>
        <end position="1211"/>
    </location>
</feature>
<name>A0A8U0QQV8_SALNM</name>
<dbReference type="RefSeq" id="XP_038848322.1">
    <property type="nucleotide sequence ID" value="XM_038992394.1"/>
</dbReference>
<feature type="compositionally biased region" description="Low complexity" evidence="8">
    <location>
        <begin position="1102"/>
        <end position="1132"/>
    </location>
</feature>
<dbReference type="GO" id="GO:0006508">
    <property type="term" value="P:proteolysis"/>
    <property type="evidence" value="ECO:0007669"/>
    <property type="project" value="UniProtKB-KW"/>
</dbReference>